<dbReference type="AlphaFoldDB" id="A0A367J199"/>
<keyword evidence="4" id="KW-1185">Reference proteome</keyword>
<feature type="non-terminal residue" evidence="3">
    <location>
        <position position="239"/>
    </location>
</feature>
<organism evidence="3 4">
    <name type="scientific">Rhizopus stolonifer</name>
    <name type="common">Rhizopus nigricans</name>
    <dbReference type="NCBI Taxonomy" id="4846"/>
    <lineage>
        <taxon>Eukaryota</taxon>
        <taxon>Fungi</taxon>
        <taxon>Fungi incertae sedis</taxon>
        <taxon>Mucoromycota</taxon>
        <taxon>Mucoromycotina</taxon>
        <taxon>Mucoromycetes</taxon>
        <taxon>Mucorales</taxon>
        <taxon>Mucorineae</taxon>
        <taxon>Rhizopodaceae</taxon>
        <taxon>Rhizopus</taxon>
    </lineage>
</organism>
<gene>
    <name evidence="3" type="ORF">CU098_006939</name>
</gene>
<evidence type="ECO:0000313" key="3">
    <source>
        <dbReference type="EMBL" id="RCH83705.1"/>
    </source>
</evidence>
<accession>A0A367J199</accession>
<evidence type="ECO:0000256" key="1">
    <source>
        <dbReference type="SAM" id="MobiDB-lite"/>
    </source>
</evidence>
<dbReference type="Proteomes" id="UP000253551">
    <property type="component" value="Unassembled WGS sequence"/>
</dbReference>
<reference evidence="3 4" key="1">
    <citation type="journal article" date="2018" name="G3 (Bethesda)">
        <title>Phylogenetic and Phylogenomic Definition of Rhizopus Species.</title>
        <authorList>
            <person name="Gryganskyi A.P."/>
            <person name="Golan J."/>
            <person name="Dolatabadi S."/>
            <person name="Mondo S."/>
            <person name="Robb S."/>
            <person name="Idnurm A."/>
            <person name="Muszewska A."/>
            <person name="Steczkiewicz K."/>
            <person name="Masonjones S."/>
            <person name="Liao H.L."/>
            <person name="Gajdeczka M.T."/>
            <person name="Anike F."/>
            <person name="Vuek A."/>
            <person name="Anishchenko I.M."/>
            <person name="Voigt K."/>
            <person name="de Hoog G.S."/>
            <person name="Smith M.E."/>
            <person name="Heitman J."/>
            <person name="Vilgalys R."/>
            <person name="Stajich J.E."/>
        </authorList>
    </citation>
    <scope>NUCLEOTIDE SEQUENCE [LARGE SCALE GENOMIC DNA]</scope>
    <source>
        <strain evidence="3 4">LSU 92-RS-03</strain>
    </source>
</reference>
<comment type="caution">
    <text evidence="3">The sequence shown here is derived from an EMBL/GenBank/DDBJ whole genome shotgun (WGS) entry which is preliminary data.</text>
</comment>
<dbReference type="OrthoDB" id="2281212at2759"/>
<keyword evidence="2" id="KW-0812">Transmembrane</keyword>
<proteinExistence type="predicted"/>
<name>A0A367J199_RHIST</name>
<keyword evidence="2" id="KW-1133">Transmembrane helix</keyword>
<keyword evidence="2" id="KW-0472">Membrane</keyword>
<dbReference type="EMBL" id="PJQM01004663">
    <property type="protein sequence ID" value="RCH83705.1"/>
    <property type="molecule type" value="Genomic_DNA"/>
</dbReference>
<evidence type="ECO:0000313" key="4">
    <source>
        <dbReference type="Proteomes" id="UP000253551"/>
    </source>
</evidence>
<feature type="transmembrane region" description="Helical" evidence="2">
    <location>
        <begin position="22"/>
        <end position="49"/>
    </location>
</feature>
<feature type="region of interest" description="Disordered" evidence="1">
    <location>
        <begin position="212"/>
        <end position="239"/>
    </location>
</feature>
<protein>
    <recommendedName>
        <fullName evidence="5">Transmembrane protein</fullName>
    </recommendedName>
</protein>
<evidence type="ECO:0008006" key="5">
    <source>
        <dbReference type="Google" id="ProtNLM"/>
    </source>
</evidence>
<sequence>MITVVQSFVRNSTNTIIIPKQLVSFICVFIIAKTPTYLLVGFIVGYMMLIKKEKLVYTNHKNEDTMEFESLLQFPSCPTTLPQLDNSFYFKRDDQIQSRPIIQKDQITQQDKERDKELQKTCHSLYVPPISVSLEANPAATTLVENNDQPPAVLVVTNIIETSPVVQKQDLFGIDIEELLLMPPPPPIPSKHSLSSPGQLFKSKFQKAVSRMKKQHYSGGTRKTIQDKRFSSLSDNTTT</sequence>
<evidence type="ECO:0000256" key="2">
    <source>
        <dbReference type="SAM" id="Phobius"/>
    </source>
</evidence>